<gene>
    <name evidence="2" type="ORF">GH714_010039</name>
</gene>
<dbReference type="InterPro" id="IPR037766">
    <property type="entry name" value="FHY1"/>
</dbReference>
<reference evidence="2 3" key="1">
    <citation type="journal article" date="2020" name="Mol. Plant">
        <title>The Chromosome-Based Rubber Tree Genome Provides New Insights into Spurge Genome Evolution and Rubber Biosynthesis.</title>
        <authorList>
            <person name="Liu J."/>
            <person name="Shi C."/>
            <person name="Shi C.C."/>
            <person name="Li W."/>
            <person name="Zhang Q.J."/>
            <person name="Zhang Y."/>
            <person name="Li K."/>
            <person name="Lu H.F."/>
            <person name="Shi C."/>
            <person name="Zhu S.T."/>
            <person name="Xiao Z.Y."/>
            <person name="Nan H."/>
            <person name="Yue Y."/>
            <person name="Zhu X.G."/>
            <person name="Wu Y."/>
            <person name="Hong X.N."/>
            <person name="Fan G.Y."/>
            <person name="Tong Y."/>
            <person name="Zhang D."/>
            <person name="Mao C.L."/>
            <person name="Liu Y.L."/>
            <person name="Hao S.J."/>
            <person name="Liu W.Q."/>
            <person name="Lv M.Q."/>
            <person name="Zhang H.B."/>
            <person name="Liu Y."/>
            <person name="Hu-Tang G.R."/>
            <person name="Wang J.P."/>
            <person name="Wang J.H."/>
            <person name="Sun Y.H."/>
            <person name="Ni S.B."/>
            <person name="Chen W.B."/>
            <person name="Zhang X.C."/>
            <person name="Jiao Y.N."/>
            <person name="Eichler E.E."/>
            <person name="Li G.H."/>
            <person name="Liu X."/>
            <person name="Gao L.Z."/>
        </authorList>
    </citation>
    <scope>NUCLEOTIDE SEQUENCE [LARGE SCALE GENOMIC DNA]</scope>
    <source>
        <strain evidence="3">cv. GT1</strain>
        <tissue evidence="2">Leaf</tissue>
    </source>
</reference>
<dbReference type="GO" id="GO:0005737">
    <property type="term" value="C:cytoplasm"/>
    <property type="evidence" value="ECO:0007669"/>
    <property type="project" value="TreeGrafter"/>
</dbReference>
<dbReference type="GO" id="GO:0009639">
    <property type="term" value="P:response to red or far red light"/>
    <property type="evidence" value="ECO:0007669"/>
    <property type="project" value="InterPro"/>
</dbReference>
<protein>
    <submittedName>
        <fullName evidence="2">Uncharacterized protein</fullName>
    </submittedName>
</protein>
<dbReference type="GO" id="GO:0016607">
    <property type="term" value="C:nuclear speck"/>
    <property type="evidence" value="ECO:0007669"/>
    <property type="project" value="TreeGrafter"/>
</dbReference>
<evidence type="ECO:0000313" key="2">
    <source>
        <dbReference type="EMBL" id="KAF2288658.1"/>
    </source>
</evidence>
<name>A0A6A6KL68_HEVBR</name>
<dbReference type="PANTHER" id="PTHR37723:SF1">
    <property type="entry name" value="PROTEIN FAR-RED-ELONGATED HYPOCOTYL 1-LIKE"/>
    <property type="match status" value="1"/>
</dbReference>
<dbReference type="GO" id="GO:0051457">
    <property type="term" value="P:maintenance of protein location in nucleus"/>
    <property type="evidence" value="ECO:0007669"/>
    <property type="project" value="TreeGrafter"/>
</dbReference>
<comment type="caution">
    <text evidence="2">The sequence shown here is derived from an EMBL/GenBank/DDBJ whole genome shotgun (WGS) entry which is preliminary data.</text>
</comment>
<evidence type="ECO:0000256" key="1">
    <source>
        <dbReference type="SAM" id="MobiDB-lite"/>
    </source>
</evidence>
<dbReference type="PANTHER" id="PTHR37723">
    <property type="entry name" value="PROTEIN FAR-RED ELONGATED HYPOCOTYL 1"/>
    <property type="match status" value="1"/>
</dbReference>
<evidence type="ECO:0000313" key="3">
    <source>
        <dbReference type="Proteomes" id="UP000467840"/>
    </source>
</evidence>
<sequence length="97" mass="10901">MFDVSKERKLQAEQFGLPVPKRNCWDHDSSPKPLLILEENQEAEDLIAKEVKESAERQSIEDGSDLESGKDSNSFVGDSDCVMSDLDEPNVKFGSHF</sequence>
<feature type="region of interest" description="Disordered" evidence="1">
    <location>
        <begin position="52"/>
        <end position="97"/>
    </location>
</feature>
<dbReference type="Proteomes" id="UP000467840">
    <property type="component" value="Chromosome 8"/>
</dbReference>
<proteinExistence type="predicted"/>
<accession>A0A6A6KL68</accession>
<dbReference type="AlphaFoldDB" id="A0A6A6KL68"/>
<dbReference type="GO" id="GO:0061608">
    <property type="term" value="F:nuclear import signal receptor activity"/>
    <property type="evidence" value="ECO:0007669"/>
    <property type="project" value="TreeGrafter"/>
</dbReference>
<dbReference type="EMBL" id="JAAGAX010000016">
    <property type="protein sequence ID" value="KAF2288658.1"/>
    <property type="molecule type" value="Genomic_DNA"/>
</dbReference>
<keyword evidence="3" id="KW-1185">Reference proteome</keyword>
<organism evidence="2 3">
    <name type="scientific">Hevea brasiliensis</name>
    <name type="common">Para rubber tree</name>
    <name type="synonym">Siphonia brasiliensis</name>
    <dbReference type="NCBI Taxonomy" id="3981"/>
    <lineage>
        <taxon>Eukaryota</taxon>
        <taxon>Viridiplantae</taxon>
        <taxon>Streptophyta</taxon>
        <taxon>Embryophyta</taxon>
        <taxon>Tracheophyta</taxon>
        <taxon>Spermatophyta</taxon>
        <taxon>Magnoliopsida</taxon>
        <taxon>eudicotyledons</taxon>
        <taxon>Gunneridae</taxon>
        <taxon>Pentapetalae</taxon>
        <taxon>rosids</taxon>
        <taxon>fabids</taxon>
        <taxon>Malpighiales</taxon>
        <taxon>Euphorbiaceae</taxon>
        <taxon>Crotonoideae</taxon>
        <taxon>Micrandreae</taxon>
        <taxon>Hevea</taxon>
    </lineage>
</organism>